<protein>
    <recommendedName>
        <fullName evidence="2">VWF/SSPO/Zonadhesin-like cysteine-rich domain-containing protein</fullName>
    </recommendedName>
</protein>
<evidence type="ECO:0000256" key="1">
    <source>
        <dbReference type="ARBA" id="ARBA00023157"/>
    </source>
</evidence>
<dbReference type="PANTHER" id="PTHR11339">
    <property type="entry name" value="EXTRACELLULAR MATRIX GLYCOPROTEIN RELATED"/>
    <property type="match status" value="1"/>
</dbReference>
<keyword evidence="1" id="KW-1015">Disulfide bond</keyword>
<dbReference type="InterPro" id="IPR050780">
    <property type="entry name" value="Mucin_vWF_Thrombospondin_sf"/>
</dbReference>
<dbReference type="InterPro" id="IPR014853">
    <property type="entry name" value="VWF/SSPO/ZAN-like_Cys-rich_dom"/>
</dbReference>
<gene>
    <name evidence="3" type="ORF">OCBIM_22028766mg</name>
</gene>
<dbReference type="PANTHER" id="PTHR11339:SF386">
    <property type="entry name" value="HEMOLECTIN, ISOFORM A"/>
    <property type="match status" value="1"/>
</dbReference>
<evidence type="ECO:0000259" key="2">
    <source>
        <dbReference type="SMART" id="SM00832"/>
    </source>
</evidence>
<name>A0A0L8GSE5_OCTBM</name>
<sequence>QNVEHLIWAEEKCKIILSGLIFERCRNVLPSTIVKKYYDDCLNDACGCDNGRGGDCLCTAIANFATECTFLGVPTRWRTQSLC</sequence>
<accession>A0A0L8GSE5</accession>
<dbReference type="STRING" id="37653.A0A0L8GSE5"/>
<reference evidence="3" key="1">
    <citation type="submission" date="2015-07" db="EMBL/GenBank/DDBJ databases">
        <title>MeaNS - Measles Nucleotide Surveillance Program.</title>
        <authorList>
            <person name="Tran T."/>
            <person name="Druce J."/>
        </authorList>
    </citation>
    <scope>NUCLEOTIDE SEQUENCE</scope>
    <source>
        <strain evidence="3">UCB-OBI-ISO-001</strain>
        <tissue evidence="3">Gonad</tissue>
    </source>
</reference>
<feature type="non-terminal residue" evidence="3">
    <location>
        <position position="1"/>
    </location>
</feature>
<dbReference type="GO" id="GO:0005615">
    <property type="term" value="C:extracellular space"/>
    <property type="evidence" value="ECO:0007669"/>
    <property type="project" value="TreeGrafter"/>
</dbReference>
<feature type="non-terminal residue" evidence="3">
    <location>
        <position position="83"/>
    </location>
</feature>
<dbReference type="AlphaFoldDB" id="A0A0L8GSE5"/>
<dbReference type="GO" id="GO:0031012">
    <property type="term" value="C:extracellular matrix"/>
    <property type="evidence" value="ECO:0007669"/>
    <property type="project" value="TreeGrafter"/>
</dbReference>
<feature type="domain" description="VWF/SSPO/Zonadhesin-like cysteine-rich" evidence="2">
    <location>
        <begin position="6"/>
        <end position="83"/>
    </location>
</feature>
<dbReference type="EMBL" id="KQ420579">
    <property type="protein sequence ID" value="KOF79903.1"/>
    <property type="molecule type" value="Genomic_DNA"/>
</dbReference>
<proteinExistence type="predicted"/>
<dbReference type="SMART" id="SM00832">
    <property type="entry name" value="C8"/>
    <property type="match status" value="1"/>
</dbReference>
<dbReference type="Pfam" id="PF08742">
    <property type="entry name" value="C8"/>
    <property type="match status" value="1"/>
</dbReference>
<evidence type="ECO:0000313" key="3">
    <source>
        <dbReference type="EMBL" id="KOF79903.1"/>
    </source>
</evidence>
<organism evidence="3">
    <name type="scientific">Octopus bimaculoides</name>
    <name type="common">California two-spotted octopus</name>
    <dbReference type="NCBI Taxonomy" id="37653"/>
    <lineage>
        <taxon>Eukaryota</taxon>
        <taxon>Metazoa</taxon>
        <taxon>Spiralia</taxon>
        <taxon>Lophotrochozoa</taxon>
        <taxon>Mollusca</taxon>
        <taxon>Cephalopoda</taxon>
        <taxon>Coleoidea</taxon>
        <taxon>Octopodiformes</taxon>
        <taxon>Octopoda</taxon>
        <taxon>Incirrata</taxon>
        <taxon>Octopodidae</taxon>
        <taxon>Octopus</taxon>
    </lineage>
</organism>